<keyword evidence="3" id="KW-0732">Signal</keyword>
<sequence length="572" mass="62586">MCSLRIVLVLLSVLRNITAAVSVSDEQQGEVVRPSQDVCERVGNALCGSHTCVAQPNEGTFFCDCGQDHFYDVRDAKCTHIQSCTASRCQFGICSDEGRTVPATCDCTDIANLTPSCEVTPEKKEECSSIGAVPSVGPNSEVTCLCRPGEVFKNDRCLPTTCLNFSNTCEQLCKRKQLNEDHRCCQGWNHDVCTAPEVEGGSCEPGYIKATSQDGCIDACSAGETNPVCPSGCTSNTTDGMPYNCVCGKDQELAHDGLGCLPKTGCSPEEKSKCREDQECVLEEGHVSACKCPANQLEINGQCSGNCTRECQHRFASCRISDNQEQCQCSSPLEDASSTGRDGSCVLEKYAYLTSFKLNRSLASWKVVYDCRQMKDSLMKAFSVLFGSQFLTLDIITCKELYRVRLTFSEKQDQAVLNRLHLCKNSMKPETCYFWPDVHVVSGSVGPVEAENICETALREPIEKYEGGYVCKVEDDQVRFNCVNPAAVSGTETSGRIIKQRCSEENKLPGKGENKGKKDEDQMPPNQTAVIVGAVLAILAALGIIAIIVVSRKRKAARAEQRREKYEADLQQ</sequence>
<reference evidence="4" key="1">
    <citation type="journal article" date="2018" name="Ticks Tick Borne Dis.">
        <title>Evaluation of the protective efficacy of Ornithodoros moubata midgut membrane antigens selected using omics and in silico prediction algorithms.</title>
        <authorList>
            <person name="Obolo-Mvoulouga P."/>
            <person name="Oleaga A."/>
            <person name="Manzano-Roman R."/>
            <person name="Perez-Sanchez R."/>
        </authorList>
    </citation>
    <scope>NUCLEOTIDE SEQUENCE</scope>
    <source>
        <strain evidence="4">Malawi</strain>
    </source>
</reference>
<proteinExistence type="evidence at transcript level"/>
<feature type="chain" id="PRO_5041652351" evidence="3">
    <location>
        <begin position="20"/>
        <end position="572"/>
    </location>
</feature>
<keyword evidence="2" id="KW-0472">Membrane</keyword>
<feature type="transmembrane region" description="Helical" evidence="2">
    <location>
        <begin position="529"/>
        <end position="550"/>
    </location>
</feature>
<evidence type="ECO:0000256" key="3">
    <source>
        <dbReference type="SAM" id="SignalP"/>
    </source>
</evidence>
<dbReference type="AlphaFoldDB" id="A0AA96JYS1"/>
<protein>
    <submittedName>
        <fullName evidence="4">Om86 protein</fullName>
    </submittedName>
</protein>
<keyword evidence="2" id="KW-0812">Transmembrane</keyword>
<evidence type="ECO:0000313" key="4">
    <source>
        <dbReference type="EMBL" id="WNM64282.1"/>
    </source>
</evidence>
<feature type="compositionally biased region" description="Basic and acidic residues" evidence="1">
    <location>
        <begin position="503"/>
        <end position="521"/>
    </location>
</feature>
<feature type="region of interest" description="Disordered" evidence="1">
    <location>
        <begin position="503"/>
        <end position="524"/>
    </location>
</feature>
<dbReference type="EMBL" id="OR604087">
    <property type="protein sequence ID" value="WNM64282.1"/>
    <property type="molecule type" value="mRNA"/>
</dbReference>
<evidence type="ECO:0000256" key="1">
    <source>
        <dbReference type="SAM" id="MobiDB-lite"/>
    </source>
</evidence>
<name>A0AA96JYS1_ORNMO</name>
<organism evidence="4">
    <name type="scientific">Ornithodoros moubata</name>
    <name type="common">Soft tick</name>
    <name type="synonym">Argasid tick</name>
    <dbReference type="NCBI Taxonomy" id="6938"/>
    <lineage>
        <taxon>Eukaryota</taxon>
        <taxon>Metazoa</taxon>
        <taxon>Ecdysozoa</taxon>
        <taxon>Arthropoda</taxon>
        <taxon>Chelicerata</taxon>
        <taxon>Arachnida</taxon>
        <taxon>Acari</taxon>
        <taxon>Parasitiformes</taxon>
        <taxon>Ixodida</taxon>
        <taxon>Ixodoidea</taxon>
        <taxon>Argasidae</taxon>
        <taxon>Ornithodorinae</taxon>
        <taxon>Ornithodoros</taxon>
    </lineage>
</organism>
<keyword evidence="2" id="KW-1133">Transmembrane helix</keyword>
<reference evidence="4" key="2">
    <citation type="submission" date="2023-09" db="EMBL/GenBank/DDBJ databases">
        <authorList>
            <person name="Obolo-Mvoulouga P."/>
            <person name="Oleaga A."/>
            <person name="Manzano-Roman R."/>
            <person name="Perez-Sanchez R."/>
        </authorList>
    </citation>
    <scope>NUCLEOTIDE SEQUENCE</scope>
    <source>
        <strain evidence="4">Malawi</strain>
    </source>
</reference>
<feature type="signal peptide" evidence="3">
    <location>
        <begin position="1"/>
        <end position="19"/>
    </location>
</feature>
<accession>A0AA96JYS1</accession>
<evidence type="ECO:0000256" key="2">
    <source>
        <dbReference type="SAM" id="Phobius"/>
    </source>
</evidence>